<accession>A0AA85G5Y9</accession>
<reference evidence="2" key="2">
    <citation type="submission" date="2023-11" db="UniProtKB">
        <authorList>
            <consortium name="WormBaseParasite"/>
        </authorList>
    </citation>
    <scope>IDENTIFICATION</scope>
</reference>
<dbReference type="Proteomes" id="UP000050792">
    <property type="component" value="Unassembled WGS sequence"/>
</dbReference>
<protein>
    <submittedName>
        <fullName evidence="2">Uncharacterized protein</fullName>
    </submittedName>
</protein>
<evidence type="ECO:0000313" key="1">
    <source>
        <dbReference type="Proteomes" id="UP000050792"/>
    </source>
</evidence>
<name>A0AA85G5Y9_9TREM</name>
<dbReference type="AlphaFoldDB" id="A0AA85G5Y9"/>
<dbReference type="WBParaSite" id="SRDH1_77470.1">
    <property type="protein sequence ID" value="SRDH1_77470.1"/>
    <property type="gene ID" value="SRDH1_77470"/>
</dbReference>
<proteinExistence type="predicted"/>
<organism evidence="1 2">
    <name type="scientific">Schistosoma rodhaini</name>
    <dbReference type="NCBI Taxonomy" id="6188"/>
    <lineage>
        <taxon>Eukaryota</taxon>
        <taxon>Metazoa</taxon>
        <taxon>Spiralia</taxon>
        <taxon>Lophotrochozoa</taxon>
        <taxon>Platyhelminthes</taxon>
        <taxon>Trematoda</taxon>
        <taxon>Digenea</taxon>
        <taxon>Strigeidida</taxon>
        <taxon>Schistosomatoidea</taxon>
        <taxon>Schistosomatidae</taxon>
        <taxon>Schistosoma</taxon>
    </lineage>
</organism>
<reference evidence="1" key="1">
    <citation type="submission" date="2022-06" db="EMBL/GenBank/DDBJ databases">
        <authorList>
            <person name="Berger JAMES D."/>
            <person name="Berger JAMES D."/>
        </authorList>
    </citation>
    <scope>NUCLEOTIDE SEQUENCE [LARGE SCALE GENOMIC DNA]</scope>
</reference>
<evidence type="ECO:0000313" key="2">
    <source>
        <dbReference type="WBParaSite" id="SRDH1_77470.1"/>
    </source>
</evidence>
<sequence length="1236" mass="136923">MTSQICVSSSPANDSNDFSIMMRFKVGLFSGVSIPPIGTNLTIKMEALLTPKLTANISMIVSSNCPIQYDSVNFTKCPQQVEIGGIYEYSVNYFISRPIGDYVFTFTTDEYSASIGHISLTLPTTFSTYPEGYKIDTQQLVGSNFVLTTIGYVSVSNLQNPGVYNTTLPITNRSVLLTVFIQIYKTSLVSVKFEAKISPLGENSTVNFCESQAIAFASPNMASSNIITLKDTSIVNEVEKLHFFNFQLSIIPYARVAYGIAISNSGKLQVELCSVDYLLTENNSIKKVSKTPAVTIEKVEPRSSQPAVNFSTVVEVRVKFVKDFVYIPVIFQLQVNSSEAIIIRQSIQTIGYLLKTVAPVGSDLSVKPDLAKFQINSVYFNESCTDAQCDIALRYSIIPITTKPLVITSTFTSGVSSFTKTLAITPRANCSAVLSSSQAPGVNLTSSDSNTVKNQVIPNSLTSFKLTLTLKPNVWQTIYFQLYAPGAYQEYILVRPIILSQLTSLTYISINSDSLENMVYLSIDKAYYEGVATDQTISAANELTLYIPMFTANSVRPLVNFTYNLTVNSISIFGSFIFTTTTPAAFITTLSSTCTLTSPSATDFYKQMCTGGPFEFVINMCPVERRCSFFTHWINRIVNGTAALNVTNVTVLTYGADVWLSTSFSFNLTYEPSYVKLDYGPVCTIIPISLCIQFKYTAYLMGDCNVTATTNYVFPIFVNLSGSTKNFTVPSMTFNVIPSFLIYTDIMIEVSPPNVKLQPGERTTINIKYIFPLNSTYLKSTVRINGTGSNSTNESIITIADFKISLGSNLFYTTTAYSSNYLSTYPTNQTDQLVVYFENITNIGTVGVPTMRNTLSISVDIQLSDSKMVENGTVWPLQITGQFNAVTNITRISIYCVRTGSEKPSIQVVLSQLSTFTFSGYPDRDVVYLQTVVQMMNGTGLECERQSIIFYLSPQIESINVVNQTGNIDNVTLKTPLNPVTKSVQFTAGRLYFGAKYEVIFSLKFNPSLSTSIVKYPVLAEIVCKPYERSIPVVNSCAKQKFYKFKSPLRVELDYTYPYNLPHYVAIQNSFVQLPDRQANTFLNVGDLLFYCGRAIGINGSLDLVRRCFKISKLPERIWFDVGPSVEQIIAYTNPLGILFGLGSNGGGAVMSKDLGETWISINSFMYQKTLNTSTEIITASVMPWISFIGSIDNTLFESFCKMRVAQQWNVCINGMYANVLLLANWTNTCPNIKPF</sequence>
<keyword evidence="1" id="KW-1185">Reference proteome</keyword>